<dbReference type="Proteomes" id="UP000596660">
    <property type="component" value="Unplaced"/>
</dbReference>
<dbReference type="SUPFAM" id="SSF48371">
    <property type="entry name" value="ARM repeat"/>
    <property type="match status" value="1"/>
</dbReference>
<evidence type="ECO:0000313" key="5">
    <source>
        <dbReference type="Proteomes" id="UP000596660"/>
    </source>
</evidence>
<feature type="repeat" description="HEAT" evidence="2">
    <location>
        <begin position="385"/>
        <end position="423"/>
    </location>
</feature>
<evidence type="ECO:0000256" key="3">
    <source>
        <dbReference type="PROSITE-ProRule" id="PRU00259"/>
    </source>
</evidence>
<proteinExistence type="predicted"/>
<dbReference type="PANTHER" id="PTHR46241">
    <property type="entry name" value="ARMADILLO REPEAT-CONTAINING PROTEIN 4 ARMC4"/>
    <property type="match status" value="1"/>
</dbReference>
<evidence type="ECO:0000256" key="1">
    <source>
        <dbReference type="ARBA" id="ARBA00022737"/>
    </source>
</evidence>
<keyword evidence="1" id="KW-0677">Repeat</keyword>
<dbReference type="OMA" id="NWIEARM"/>
<evidence type="ECO:0000256" key="2">
    <source>
        <dbReference type="PROSITE-ProRule" id="PRU00103"/>
    </source>
</evidence>
<dbReference type="InterPro" id="IPR016024">
    <property type="entry name" value="ARM-type_fold"/>
</dbReference>
<dbReference type="KEGG" id="cqi:110706957"/>
<dbReference type="OrthoDB" id="409644at2759"/>
<feature type="repeat" description="ARM" evidence="3">
    <location>
        <begin position="343"/>
        <end position="385"/>
    </location>
</feature>
<accession>A0A803LQ33</accession>
<dbReference type="AlphaFoldDB" id="A0A803LQ33"/>
<dbReference type="SMART" id="SM00185">
    <property type="entry name" value="ARM"/>
    <property type="match status" value="5"/>
</dbReference>
<dbReference type="RefSeq" id="XP_021740659.1">
    <property type="nucleotide sequence ID" value="XM_021884967.1"/>
</dbReference>
<dbReference type="PROSITE" id="PS50176">
    <property type="entry name" value="ARM_REPEAT"/>
    <property type="match status" value="2"/>
</dbReference>
<dbReference type="InterPro" id="IPR011989">
    <property type="entry name" value="ARM-like"/>
</dbReference>
<reference evidence="4" key="2">
    <citation type="submission" date="2021-03" db="UniProtKB">
        <authorList>
            <consortium name="EnsemblPlants"/>
        </authorList>
    </citation>
    <scope>IDENTIFICATION</scope>
</reference>
<keyword evidence="5" id="KW-1185">Reference proteome</keyword>
<dbReference type="RefSeq" id="XP_021740661.1">
    <property type="nucleotide sequence ID" value="XM_021884969.1"/>
</dbReference>
<name>A0A803LQ33_CHEQI</name>
<organism evidence="4 5">
    <name type="scientific">Chenopodium quinoa</name>
    <name type="common">Quinoa</name>
    <dbReference type="NCBI Taxonomy" id="63459"/>
    <lineage>
        <taxon>Eukaryota</taxon>
        <taxon>Viridiplantae</taxon>
        <taxon>Streptophyta</taxon>
        <taxon>Embryophyta</taxon>
        <taxon>Tracheophyta</taxon>
        <taxon>Spermatophyta</taxon>
        <taxon>Magnoliopsida</taxon>
        <taxon>eudicotyledons</taxon>
        <taxon>Gunneridae</taxon>
        <taxon>Pentapetalae</taxon>
        <taxon>Caryophyllales</taxon>
        <taxon>Chenopodiaceae</taxon>
        <taxon>Chenopodioideae</taxon>
        <taxon>Atripliceae</taxon>
        <taxon>Chenopodium</taxon>
    </lineage>
</organism>
<dbReference type="InterPro" id="IPR000225">
    <property type="entry name" value="Armadillo"/>
</dbReference>
<dbReference type="Gene3D" id="1.25.10.10">
    <property type="entry name" value="Leucine-rich Repeat Variant"/>
    <property type="match status" value="2"/>
</dbReference>
<dbReference type="RefSeq" id="XP_021740660.1">
    <property type="nucleotide sequence ID" value="XM_021884968.1"/>
</dbReference>
<evidence type="ECO:0000313" key="4">
    <source>
        <dbReference type="EnsemblPlants" id="AUR62017062-RA:cds"/>
    </source>
</evidence>
<dbReference type="Pfam" id="PF13646">
    <property type="entry name" value="HEAT_2"/>
    <property type="match status" value="1"/>
</dbReference>
<dbReference type="PANTHER" id="PTHR46241:SF1">
    <property type="entry name" value="OUTER DYNEIN ARM-DOCKING COMPLEX SUBUNIT 2"/>
    <property type="match status" value="1"/>
</dbReference>
<dbReference type="GeneID" id="110706957"/>
<gene>
    <name evidence="4" type="primary">LOC110706957</name>
</gene>
<dbReference type="InterPro" id="IPR021133">
    <property type="entry name" value="HEAT_type_2"/>
</dbReference>
<sequence>MAQQVSTAPLTSPEWDDLYRSYEEIINSGTDILRLRATIKLASLLDSVPNDLLLLTVPILIGLIEGTSKDPGPLQEAAAYCLKRITCKDDPELLKLICIPSTLASFVKILEQSGGRCQIYLIKCLWGVVTFVKDSRVYIFSSGGLEVVVNMLKLYTDSRRKYLLETLSALALVREVRRALVCLGELSLLIEAAKHGSMESRERAAQALGLLGIVKRARRTLVALGAIPTLVDLLQNGDSSTKVVAGNALGIISSHVDYIRPVAQAGVIPLYAELLRGPEPLGREVAEDVFCVLAVAESNAVEVTEHLVRILQEDDAEAKAAAADVLWDLSGYQHSISVISNSGAIPILVGLLKEGNSDIREKVSGAIAQLSYHEADRSTLADAGAIPCLIEMLRDESEELRDNAGESLINFSEDPSHHDRLSQAFAMPAFQSMQDRIVHIRAADQHMVRSLRQMSADQLIQDPVLE</sequence>
<dbReference type="PROSITE" id="PS50077">
    <property type="entry name" value="HEAT_REPEAT"/>
    <property type="match status" value="1"/>
</dbReference>
<protein>
    <submittedName>
        <fullName evidence="4">Uncharacterized protein</fullName>
    </submittedName>
</protein>
<feature type="repeat" description="ARM" evidence="3">
    <location>
        <begin position="225"/>
        <end position="244"/>
    </location>
</feature>
<dbReference type="EnsemblPlants" id="AUR62017062-RA">
    <property type="protein sequence ID" value="AUR62017062-RA:cds"/>
    <property type="gene ID" value="AUR62017062"/>
</dbReference>
<reference evidence="4" key="1">
    <citation type="journal article" date="2017" name="Nature">
        <title>The genome of Chenopodium quinoa.</title>
        <authorList>
            <person name="Jarvis D.E."/>
            <person name="Ho Y.S."/>
            <person name="Lightfoot D.J."/>
            <person name="Schmoeckel S.M."/>
            <person name="Li B."/>
            <person name="Borm T.J.A."/>
            <person name="Ohyanagi H."/>
            <person name="Mineta K."/>
            <person name="Michell C.T."/>
            <person name="Saber N."/>
            <person name="Kharbatia N.M."/>
            <person name="Rupper R.R."/>
            <person name="Sharp A.R."/>
            <person name="Dally N."/>
            <person name="Boughton B.A."/>
            <person name="Woo Y.H."/>
            <person name="Gao G."/>
            <person name="Schijlen E.G.W.M."/>
            <person name="Guo X."/>
            <person name="Momin A.A."/>
            <person name="Negrao S."/>
            <person name="Al-Babili S."/>
            <person name="Gehring C."/>
            <person name="Roessner U."/>
            <person name="Jung C."/>
            <person name="Murphy K."/>
            <person name="Arold S.T."/>
            <person name="Gojobori T."/>
            <person name="van der Linden C.G."/>
            <person name="van Loo E.N."/>
            <person name="Jellen E.N."/>
            <person name="Maughan P.J."/>
            <person name="Tester M."/>
        </authorList>
    </citation>
    <scope>NUCLEOTIDE SEQUENCE [LARGE SCALE GENOMIC DNA]</scope>
    <source>
        <strain evidence="4">cv. PI 614886</strain>
    </source>
</reference>
<dbReference type="Gramene" id="AUR62017062-RA">
    <property type="protein sequence ID" value="AUR62017062-RA:cds"/>
    <property type="gene ID" value="AUR62017062"/>
</dbReference>
<dbReference type="Pfam" id="PF00514">
    <property type="entry name" value="Arm"/>
    <property type="match status" value="1"/>
</dbReference>